<feature type="region of interest" description="Disordered" evidence="1">
    <location>
        <begin position="272"/>
        <end position="345"/>
    </location>
</feature>
<feature type="region of interest" description="Disordered" evidence="1">
    <location>
        <begin position="197"/>
        <end position="246"/>
    </location>
</feature>
<feature type="compositionally biased region" description="Low complexity" evidence="1">
    <location>
        <begin position="292"/>
        <end position="325"/>
    </location>
</feature>
<feature type="compositionally biased region" description="Basic and acidic residues" evidence="1">
    <location>
        <begin position="767"/>
        <end position="782"/>
    </location>
</feature>
<accession>A0A127ZD65</accession>
<feature type="region of interest" description="Disordered" evidence="1">
    <location>
        <begin position="156"/>
        <end position="180"/>
    </location>
</feature>
<feature type="compositionally biased region" description="Low complexity" evidence="1">
    <location>
        <begin position="197"/>
        <end position="220"/>
    </location>
</feature>
<dbReference type="EMBL" id="LK056664">
    <property type="protein sequence ID" value="CDU24061.1"/>
    <property type="molecule type" value="Genomic_DNA"/>
</dbReference>
<feature type="compositionally biased region" description="Polar residues" evidence="1">
    <location>
        <begin position="932"/>
        <end position="942"/>
    </location>
</feature>
<name>A0A127ZD65_9BASI</name>
<feature type="compositionally biased region" description="Low complexity" evidence="1">
    <location>
        <begin position="534"/>
        <end position="547"/>
    </location>
</feature>
<protein>
    <submittedName>
        <fullName evidence="2">Uncharacterized protein</fullName>
    </submittedName>
</protein>
<feature type="region of interest" description="Disordered" evidence="1">
    <location>
        <begin position="14"/>
        <end position="100"/>
    </location>
</feature>
<organism evidence="2">
    <name type="scientific">Sporisorium scitamineum</name>
    <dbReference type="NCBI Taxonomy" id="49012"/>
    <lineage>
        <taxon>Eukaryota</taxon>
        <taxon>Fungi</taxon>
        <taxon>Dikarya</taxon>
        <taxon>Basidiomycota</taxon>
        <taxon>Ustilaginomycotina</taxon>
        <taxon>Ustilaginomycetes</taxon>
        <taxon>Ustilaginales</taxon>
        <taxon>Ustilaginaceae</taxon>
        <taxon>Sporisorium</taxon>
    </lineage>
</organism>
<feature type="compositionally biased region" description="Low complexity" evidence="1">
    <location>
        <begin position="163"/>
        <end position="172"/>
    </location>
</feature>
<feature type="region of interest" description="Disordered" evidence="1">
    <location>
        <begin position="660"/>
        <end position="740"/>
    </location>
</feature>
<sequence length="964" mass="105319">METGWISSLSIATSVNTVSASDGTPMDDSFELGRGSVDACSFPPPPPRSREPSLMAEMDQAYGGHDANRDMPRSHAVVSTSLRSSRQNSMPNTSAGSSRTHYDAIHRLSNSDNGHIGWAEDAIQEPLEQLRQSRYEPDFSGCHNNAGHPNWRIQRKQAQTGVSSSAPRSDSSNNPLRQRPQVLAGLPTSYSHHRDYSLSASLSDSSHSSQSQSHSQYLESISAQESSVMAAEDGAKSSSRPFLSSSPALHFGNLDRPWAHWVSDYASKSSSSATVASNHTRAHSNSLRGTASSSGHSHSLHPSLSFSVATRLSSPDSSFEPSRSEWTASAEGPTRFEKQPTRIRDHSGRYPFKELHHEMHQHERTRSDSIPVSRSLPNLFAVPEKATQHVSWERSVPEQEQGSRATGTHVANTALMITDSVRSPCYLEPYNSCEAIAFPRPRLRSRSLATPPSIVVERVHAAPERFWQGSVPGNGAEQVQVASRSSILRSAERPHEHLPPSRNGQSDTARLFSKDYRLKLHEDIPPPMPPKDSPLPSSGLLTPGPLSATPMPHTAPLQHARQESFDSIELLDAAELLRRNQELEQERRAWREQSRTGVGADYLALRDRVSPCLRDPSLPMGNLQPSAVSVGAHEADTSPIRVHRMWNKDGSEHTVLVVHSRRGHPYGTQRMSVSSPDLGEGRSTGPRRVPLVKQFAQRLGSFAISRRTRRSATSPSPGQNDARKLSQPPGGFGQSLGKERKLVSDETVIIGKPIEPANGAGMVAGQERGREQQATSHEGRQAVEHATIHVARRESLSRYKPAGTKDEIKAQLGEGVPSIWRPTSISPRSAGEEHDTEVDALTWIDPGSNTIMHGKLILPSSVCARQRPEPADRRGRPTFSLWSDGASCSGSRVSDQAIEQASPGRSEQLSPSMLSPQPARRGSAHLAESDLTRSSSMSNETPGDTVVWDASSVNLDDLFFRPPQ</sequence>
<proteinExistence type="predicted"/>
<reference evidence="2" key="1">
    <citation type="submission" date="2014-06" db="EMBL/GenBank/DDBJ databases">
        <authorList>
            <person name="Ju J."/>
            <person name="Zhang J."/>
        </authorList>
    </citation>
    <scope>NUCLEOTIDE SEQUENCE</scope>
    <source>
        <strain evidence="2">SscI8</strain>
    </source>
</reference>
<dbReference type="AlphaFoldDB" id="A0A127ZD65"/>
<evidence type="ECO:0000313" key="2">
    <source>
        <dbReference type="EMBL" id="CDU24061.1"/>
    </source>
</evidence>
<feature type="compositionally biased region" description="Polar residues" evidence="1">
    <location>
        <begin position="886"/>
        <end position="915"/>
    </location>
</feature>
<feature type="region of interest" description="Disordered" evidence="1">
    <location>
        <begin position="521"/>
        <end position="548"/>
    </location>
</feature>
<feature type="compositionally biased region" description="Basic and acidic residues" evidence="1">
    <location>
        <begin position="334"/>
        <end position="345"/>
    </location>
</feature>
<gene>
    <name evidence="2" type="ORF">SPSC_02690</name>
</gene>
<dbReference type="OrthoDB" id="2556318at2759"/>
<feature type="compositionally biased region" description="Low complexity" evidence="1">
    <location>
        <begin position="237"/>
        <end position="246"/>
    </location>
</feature>
<feature type="region of interest" description="Disordered" evidence="1">
    <location>
        <begin position="886"/>
        <end position="947"/>
    </location>
</feature>
<evidence type="ECO:0000256" key="1">
    <source>
        <dbReference type="SAM" id="MobiDB-lite"/>
    </source>
</evidence>
<feature type="compositionally biased region" description="Polar residues" evidence="1">
    <location>
        <begin position="77"/>
        <end position="99"/>
    </location>
</feature>
<feature type="region of interest" description="Disordered" evidence="1">
    <location>
        <begin position="753"/>
        <end position="782"/>
    </location>
</feature>